<evidence type="ECO:0000313" key="2">
    <source>
        <dbReference type="EMBL" id="TXD37447.1"/>
    </source>
</evidence>
<evidence type="ECO:0008006" key="4">
    <source>
        <dbReference type="Google" id="ProtNLM"/>
    </source>
</evidence>
<accession>A0A5C6XEY1</accession>
<gene>
    <name evidence="2" type="ORF">FRC98_07050</name>
</gene>
<sequence>MGEVLTIRERVERAAAFFHRQEGVVLTTFNLNAPFLEAQVLPTVLGVEAKTEAARRAQTHQRLAMTPCTVFYDPGVSPRLSGHYRVVARPVPLQRRFFHPKLIVMAGRCEEGVTWVYLAVSSANLSMSGWGRNAECFGETWIHTKHQQTWGALDALLEWLQEYAPLDEGAGGDAVARVLEALRRMPARKRFQNDPSQPWAGTLRARFYTSVMHPAGFADFMQLGRSRAPKELRVYSPYWSEVAEGLASFGAKRNVVVPARRVDGVSLGLSREQAAELSEDVAILKNTEDRGTRFWHMKLYRIVHGKHVYTAVGSCNFTRAGFAGASGNVEAALVYRSNPGWFPEGEPADDADFADEAAPEEGGLSRRRW</sequence>
<feature type="region of interest" description="Disordered" evidence="1">
    <location>
        <begin position="345"/>
        <end position="369"/>
    </location>
</feature>
<dbReference type="Proteomes" id="UP000321412">
    <property type="component" value="Unassembled WGS sequence"/>
</dbReference>
<evidence type="ECO:0000256" key="1">
    <source>
        <dbReference type="SAM" id="MobiDB-lite"/>
    </source>
</evidence>
<dbReference type="Gene3D" id="3.30.870.10">
    <property type="entry name" value="Endonuclease Chain A"/>
    <property type="match status" value="2"/>
</dbReference>
<dbReference type="RefSeq" id="WP_146980604.1">
    <property type="nucleotide sequence ID" value="NZ_VOSM01000003.1"/>
</dbReference>
<dbReference type="AlphaFoldDB" id="A0A5C6XEY1"/>
<dbReference type="OrthoDB" id="369674at2"/>
<keyword evidence="3" id="KW-1185">Reference proteome</keyword>
<reference evidence="2 3" key="1">
    <citation type="submission" date="2019-08" db="EMBL/GenBank/DDBJ databases">
        <title>Bradymonadales sp. TMQ4.</title>
        <authorList>
            <person name="Liang Q."/>
        </authorList>
    </citation>
    <scope>NUCLEOTIDE SEQUENCE [LARGE SCALE GENOMIC DNA]</scope>
    <source>
        <strain evidence="2 3">TMQ4</strain>
    </source>
</reference>
<feature type="compositionally biased region" description="Acidic residues" evidence="1">
    <location>
        <begin position="346"/>
        <end position="359"/>
    </location>
</feature>
<protein>
    <recommendedName>
        <fullName evidence="4">Phospholipase D-like domain-containing protein</fullName>
    </recommendedName>
</protein>
<comment type="caution">
    <text evidence="2">The sequence shown here is derived from an EMBL/GenBank/DDBJ whole genome shotgun (WGS) entry which is preliminary data.</text>
</comment>
<evidence type="ECO:0000313" key="3">
    <source>
        <dbReference type="Proteomes" id="UP000321412"/>
    </source>
</evidence>
<name>A0A5C6XEY1_9DELT</name>
<dbReference type="EMBL" id="VOSM01000003">
    <property type="protein sequence ID" value="TXD37447.1"/>
    <property type="molecule type" value="Genomic_DNA"/>
</dbReference>
<proteinExistence type="predicted"/>
<organism evidence="2 3">
    <name type="scientific">Lujinxingia vulgaris</name>
    <dbReference type="NCBI Taxonomy" id="2600176"/>
    <lineage>
        <taxon>Bacteria</taxon>
        <taxon>Deltaproteobacteria</taxon>
        <taxon>Bradymonadales</taxon>
        <taxon>Lujinxingiaceae</taxon>
        <taxon>Lujinxingia</taxon>
    </lineage>
</organism>